<organism evidence="1 2">
    <name type="scientific">Clunio marinus</name>
    <dbReference type="NCBI Taxonomy" id="568069"/>
    <lineage>
        <taxon>Eukaryota</taxon>
        <taxon>Metazoa</taxon>
        <taxon>Ecdysozoa</taxon>
        <taxon>Arthropoda</taxon>
        <taxon>Hexapoda</taxon>
        <taxon>Insecta</taxon>
        <taxon>Pterygota</taxon>
        <taxon>Neoptera</taxon>
        <taxon>Endopterygota</taxon>
        <taxon>Diptera</taxon>
        <taxon>Nematocera</taxon>
        <taxon>Chironomoidea</taxon>
        <taxon>Chironomidae</taxon>
        <taxon>Clunio</taxon>
    </lineage>
</organism>
<evidence type="ECO:0000313" key="2">
    <source>
        <dbReference type="Proteomes" id="UP000183832"/>
    </source>
</evidence>
<protein>
    <submittedName>
        <fullName evidence="1">CLUMA_CG014127, isoform A</fullName>
    </submittedName>
</protein>
<dbReference type="EMBL" id="CVRI01000054">
    <property type="protein sequence ID" value="CRL00876.1"/>
    <property type="molecule type" value="Genomic_DNA"/>
</dbReference>
<reference evidence="1 2" key="1">
    <citation type="submission" date="2015-04" db="EMBL/GenBank/DDBJ databases">
        <authorList>
            <person name="Syromyatnikov M.Y."/>
            <person name="Popov V.N."/>
        </authorList>
    </citation>
    <scope>NUCLEOTIDE SEQUENCE [LARGE SCALE GENOMIC DNA]</scope>
</reference>
<dbReference type="AlphaFoldDB" id="A0A1J1IMV4"/>
<name>A0A1J1IMV4_9DIPT</name>
<gene>
    <name evidence="1" type="ORF">CLUMA_CG014127</name>
</gene>
<keyword evidence="2" id="KW-1185">Reference proteome</keyword>
<sequence>MLRHKIKKRCDDEVTICTKKRENKTQKLCTFQVTREDTLVKKLNEIEGNYAMANENRKHKRCGLGQR</sequence>
<dbReference type="Proteomes" id="UP000183832">
    <property type="component" value="Unassembled WGS sequence"/>
</dbReference>
<proteinExistence type="predicted"/>
<accession>A0A1J1IMV4</accession>
<evidence type="ECO:0000313" key="1">
    <source>
        <dbReference type="EMBL" id="CRL00876.1"/>
    </source>
</evidence>